<feature type="transmembrane region" description="Helical" evidence="1">
    <location>
        <begin position="229"/>
        <end position="246"/>
    </location>
</feature>
<sequence>MDNFIESNLLFVNNIKNNIENDKTVLILDSIFKQVFDDIKFYYGNYNISKYDCQNKLGNSRLKFTLLTNYDFYFDIIDTNIKIVNYFINKPKTVIEIYYENNLWTISTNNYKELNNMLFDDNCKLIGKINEHNLNEIKHIFKDNKLYIHPFIYFDYMSMTSFENNYKINKKIKNKFVEFGNKLQKHNDKNEKLKMEYELKQKKIVEQYKIQNTNKREYYKKLLYQYEQGFIVLIIIILIIIIYLLILV</sequence>
<reference evidence="2" key="1">
    <citation type="journal article" date="2020" name="Nature">
        <title>Giant virus diversity and host interactions through global metagenomics.</title>
        <authorList>
            <person name="Schulz F."/>
            <person name="Roux S."/>
            <person name="Paez-Espino D."/>
            <person name="Jungbluth S."/>
            <person name="Walsh D.A."/>
            <person name="Denef V.J."/>
            <person name="McMahon K.D."/>
            <person name="Konstantinidis K.T."/>
            <person name="Eloe-Fadrosh E.A."/>
            <person name="Kyrpides N.C."/>
            <person name="Woyke T."/>
        </authorList>
    </citation>
    <scope>NUCLEOTIDE SEQUENCE</scope>
    <source>
        <strain evidence="2">GVMAG-M-3300023179-71</strain>
    </source>
</reference>
<evidence type="ECO:0000313" key="2">
    <source>
        <dbReference type="EMBL" id="QHT75876.1"/>
    </source>
</evidence>
<dbReference type="AlphaFoldDB" id="A0A6C0H6N1"/>
<dbReference type="EMBL" id="MN739883">
    <property type="protein sequence ID" value="QHT75876.1"/>
    <property type="molecule type" value="Genomic_DNA"/>
</dbReference>
<protein>
    <submittedName>
        <fullName evidence="2">Uncharacterized protein</fullName>
    </submittedName>
</protein>
<keyword evidence="1" id="KW-0812">Transmembrane</keyword>
<keyword evidence="1" id="KW-0472">Membrane</keyword>
<keyword evidence="1" id="KW-1133">Transmembrane helix</keyword>
<organism evidence="2">
    <name type="scientific">viral metagenome</name>
    <dbReference type="NCBI Taxonomy" id="1070528"/>
    <lineage>
        <taxon>unclassified sequences</taxon>
        <taxon>metagenomes</taxon>
        <taxon>organismal metagenomes</taxon>
    </lineage>
</organism>
<proteinExistence type="predicted"/>
<name>A0A6C0H6N1_9ZZZZ</name>
<evidence type="ECO:0000256" key="1">
    <source>
        <dbReference type="SAM" id="Phobius"/>
    </source>
</evidence>
<accession>A0A6C0H6N1</accession>